<feature type="region of interest" description="Disordered" evidence="1">
    <location>
        <begin position="57"/>
        <end position="93"/>
    </location>
</feature>
<feature type="signal peptide" evidence="2">
    <location>
        <begin position="1"/>
        <end position="18"/>
    </location>
</feature>
<proteinExistence type="predicted"/>
<name>A0A4P9Y3A5_9FUNG</name>
<organism evidence="3 4">
    <name type="scientific">Piptocephalis cylindrospora</name>
    <dbReference type="NCBI Taxonomy" id="1907219"/>
    <lineage>
        <taxon>Eukaryota</taxon>
        <taxon>Fungi</taxon>
        <taxon>Fungi incertae sedis</taxon>
        <taxon>Zoopagomycota</taxon>
        <taxon>Zoopagomycotina</taxon>
        <taxon>Zoopagomycetes</taxon>
        <taxon>Zoopagales</taxon>
        <taxon>Piptocephalidaceae</taxon>
        <taxon>Piptocephalis</taxon>
    </lineage>
</organism>
<sequence>MISSRILIALVLGSSALALPSQIYPPDKDYRNNPPKFLGNDFYSDVSYPHNYENHPNAYENHLIPHKNHLNTPSEPIPDPSSSISPTKKDSSSRPFMRYLKKLVPPFARKKDSLPTDILFEWKTSKNFEIASKKYQPTVLEVGNHINDPKYLHTLPVDKQREFSAWLGAFEKVVSQLDQGRATLKILESKLPETFTYRRATKVDALPVIASLKISIKSLSPIYQGLEKTIYPSNKGTPKYVQQIIKNVLKISDKGSFVSVKNIAHAYAPKLKMNIDNDYYSATPIETVVDQLPLIYHSLRAFYLFDTVIKTINDLKSKPISESESSKELIKIEKNYADSLGTLGADGFTIIEILNEKDKEDLKKLPNAVHGVVKDPKKASDETIPITLLKMKNGYRMVTKRLLILLRETLTNTAESYSPIRWCFLLFPLARIDRENTCSDPRGPFPY</sequence>
<accession>A0A4P9Y3A5</accession>
<keyword evidence="4" id="KW-1185">Reference proteome</keyword>
<feature type="chain" id="PRO_5020840130" evidence="2">
    <location>
        <begin position="19"/>
        <end position="447"/>
    </location>
</feature>
<evidence type="ECO:0000313" key="4">
    <source>
        <dbReference type="Proteomes" id="UP000267251"/>
    </source>
</evidence>
<reference evidence="4" key="1">
    <citation type="journal article" date="2018" name="Nat. Microbiol.">
        <title>Leveraging single-cell genomics to expand the fungal tree of life.</title>
        <authorList>
            <person name="Ahrendt S.R."/>
            <person name="Quandt C.A."/>
            <person name="Ciobanu D."/>
            <person name="Clum A."/>
            <person name="Salamov A."/>
            <person name="Andreopoulos B."/>
            <person name="Cheng J.F."/>
            <person name="Woyke T."/>
            <person name="Pelin A."/>
            <person name="Henrissat B."/>
            <person name="Reynolds N.K."/>
            <person name="Benny G.L."/>
            <person name="Smith M.E."/>
            <person name="James T.Y."/>
            <person name="Grigoriev I.V."/>
        </authorList>
    </citation>
    <scope>NUCLEOTIDE SEQUENCE [LARGE SCALE GENOMIC DNA]</scope>
</reference>
<gene>
    <name evidence="3" type="ORF">BJ684DRAFT_21140</name>
</gene>
<evidence type="ECO:0000256" key="1">
    <source>
        <dbReference type="SAM" id="MobiDB-lite"/>
    </source>
</evidence>
<dbReference type="EMBL" id="KZ988385">
    <property type="protein sequence ID" value="RKP12310.1"/>
    <property type="molecule type" value="Genomic_DNA"/>
</dbReference>
<evidence type="ECO:0000313" key="3">
    <source>
        <dbReference type="EMBL" id="RKP12310.1"/>
    </source>
</evidence>
<keyword evidence="2" id="KW-0732">Signal</keyword>
<dbReference type="AlphaFoldDB" id="A0A4P9Y3A5"/>
<dbReference type="Proteomes" id="UP000267251">
    <property type="component" value="Unassembled WGS sequence"/>
</dbReference>
<protein>
    <submittedName>
        <fullName evidence="3">Uncharacterized protein</fullName>
    </submittedName>
</protein>
<evidence type="ECO:0000256" key="2">
    <source>
        <dbReference type="SAM" id="SignalP"/>
    </source>
</evidence>